<accession>A0A3S5ARU2</accession>
<evidence type="ECO:0000313" key="4">
    <source>
        <dbReference type="EMBL" id="VEL26797.1"/>
    </source>
</evidence>
<feature type="domain" description="SWIM-type" evidence="3">
    <location>
        <begin position="356"/>
        <end position="387"/>
    </location>
</feature>
<keyword evidence="1" id="KW-0479">Metal-binding</keyword>
<dbReference type="GO" id="GO:0008270">
    <property type="term" value="F:zinc ion binding"/>
    <property type="evidence" value="ECO:0007669"/>
    <property type="project" value="UniProtKB-KW"/>
</dbReference>
<feature type="region of interest" description="Disordered" evidence="2">
    <location>
        <begin position="441"/>
        <end position="515"/>
    </location>
</feature>
<name>A0A3S5ARU2_9PLAT</name>
<feature type="compositionally biased region" description="Basic residues" evidence="2">
    <location>
        <begin position="441"/>
        <end position="452"/>
    </location>
</feature>
<reference evidence="4" key="1">
    <citation type="submission" date="2018-11" db="EMBL/GenBank/DDBJ databases">
        <authorList>
            <consortium name="Pathogen Informatics"/>
        </authorList>
    </citation>
    <scope>NUCLEOTIDE SEQUENCE</scope>
</reference>
<gene>
    <name evidence="4" type="ORF">PXEA_LOCUS20237</name>
</gene>
<keyword evidence="5" id="KW-1185">Reference proteome</keyword>
<evidence type="ECO:0000256" key="2">
    <source>
        <dbReference type="SAM" id="MobiDB-lite"/>
    </source>
</evidence>
<feature type="compositionally biased region" description="Polar residues" evidence="2">
    <location>
        <begin position="477"/>
        <end position="496"/>
    </location>
</feature>
<dbReference type="AlphaFoldDB" id="A0A3S5ARU2"/>
<dbReference type="PROSITE" id="PS50966">
    <property type="entry name" value="ZF_SWIM"/>
    <property type="match status" value="1"/>
</dbReference>
<keyword evidence="1" id="KW-0862">Zinc</keyword>
<feature type="non-terminal residue" evidence="4">
    <location>
        <position position="515"/>
    </location>
</feature>
<evidence type="ECO:0000256" key="1">
    <source>
        <dbReference type="PROSITE-ProRule" id="PRU00325"/>
    </source>
</evidence>
<feature type="compositionally biased region" description="Basic residues" evidence="2">
    <location>
        <begin position="497"/>
        <end position="506"/>
    </location>
</feature>
<evidence type="ECO:0000313" key="5">
    <source>
        <dbReference type="Proteomes" id="UP000784294"/>
    </source>
</evidence>
<dbReference type="PANTHER" id="PTHR35385:SF2">
    <property type="entry name" value="PROTEIN B, PUTATIVE-RELATED"/>
    <property type="match status" value="1"/>
</dbReference>
<dbReference type="OrthoDB" id="1902038at2759"/>
<keyword evidence="1" id="KW-0863">Zinc-finger</keyword>
<proteinExistence type="predicted"/>
<dbReference type="Proteomes" id="UP000784294">
    <property type="component" value="Unassembled WGS sequence"/>
</dbReference>
<dbReference type="InterPro" id="IPR007527">
    <property type="entry name" value="Znf_SWIM"/>
</dbReference>
<dbReference type="EMBL" id="CAAALY010082775">
    <property type="protein sequence ID" value="VEL26797.1"/>
    <property type="molecule type" value="Genomic_DNA"/>
</dbReference>
<comment type="caution">
    <text evidence="4">The sequence shown here is derived from an EMBL/GenBank/DDBJ whole genome shotgun (WGS) entry which is preliminary data.</text>
</comment>
<organism evidence="4 5">
    <name type="scientific">Protopolystoma xenopodis</name>
    <dbReference type="NCBI Taxonomy" id="117903"/>
    <lineage>
        <taxon>Eukaryota</taxon>
        <taxon>Metazoa</taxon>
        <taxon>Spiralia</taxon>
        <taxon>Lophotrochozoa</taxon>
        <taxon>Platyhelminthes</taxon>
        <taxon>Monogenea</taxon>
        <taxon>Polyopisthocotylea</taxon>
        <taxon>Polystomatidea</taxon>
        <taxon>Polystomatidae</taxon>
        <taxon>Protopolystoma</taxon>
    </lineage>
</organism>
<dbReference type="PANTHER" id="PTHR35385">
    <property type="entry name" value="PROTEIN B, PUTATIVE-RELATED-RELATED"/>
    <property type="match status" value="1"/>
</dbReference>
<protein>
    <recommendedName>
        <fullName evidence="3">SWIM-type domain-containing protein</fullName>
    </recommendedName>
</protein>
<sequence>MLSSHLMDAEFHSAHSPVRKLLSASDFTELIAKVSDGPRHSLIIDVYQVNHGTPPIILIVTPIMQRVMEQPQTAEMIHCEITSVSGVGTCTSLLANSFFGTLPIAVMIHSNKSKDNYLRAVTLFKKCFPNPFGGKMEPQGFILPPSILVKSIFQKFWPNARHLVGLFQFSLKVQEALKNRLILGLQSEHMKKASSLFRQMRDSKSEAEFEKFYEEAFELTDLQSVRVYFRQLRERRSEWALYLRKHLLTRGMNNYSSSSYVVALKSNLAGQNISSDPVGVVEIVATVVEQKLFNIIGGKVDRSVWYRVPKPLLYASGSTSKWIIRPCNSAGEEVYGANVNSSYFKVKDKLSGQTENIVNISIGTCTCEDADYGVYCNHQAAAARVAGIYPPNAYEVNREDVTSYLRFGTSEKEKISPLLSSIASQLGTREQASASVAKLINKPRQKRPKRPPKTSAVKSFGSNRHLADSTSPRRHTSNSSYNESPTNFPVASNSHYTKAKVGRFSHRATGPRLSD</sequence>
<evidence type="ECO:0000259" key="3">
    <source>
        <dbReference type="PROSITE" id="PS50966"/>
    </source>
</evidence>